<dbReference type="KEGG" id="smp:10809622"/>
<keyword evidence="3" id="KW-1185">Reference proteome</keyword>
<comment type="caution">
    <text evidence="2">The sequence shown here is derived from an EMBL/GenBank/DDBJ whole genome shotgun (WGS) entry which is preliminary data.</text>
</comment>
<feature type="region of interest" description="Disordered" evidence="1">
    <location>
        <begin position="45"/>
        <end position="149"/>
    </location>
</feature>
<accession>F7VLJ5</accession>
<evidence type="ECO:0000256" key="1">
    <source>
        <dbReference type="SAM" id="MobiDB-lite"/>
    </source>
</evidence>
<dbReference type="EMBL" id="CABT02000001">
    <property type="protein sequence ID" value="CCC06373.1"/>
    <property type="molecule type" value="Genomic_DNA"/>
</dbReference>
<name>F7VLJ5_SORMK</name>
<dbReference type="VEuPathDB" id="FungiDB:SMAC_00587"/>
<dbReference type="GeneID" id="10809622"/>
<dbReference type="OrthoDB" id="4581082at2759"/>
<feature type="compositionally biased region" description="Basic and acidic residues" evidence="1">
    <location>
        <begin position="113"/>
        <end position="149"/>
    </location>
</feature>
<dbReference type="InParanoid" id="F7VLJ5"/>
<protein>
    <submittedName>
        <fullName evidence="2">WGS project CABT00000000 data, contig 2.1</fullName>
    </submittedName>
</protein>
<dbReference type="AlphaFoldDB" id="F7VLJ5"/>
<dbReference type="eggNOG" id="ENOG502RJNF">
    <property type="taxonomic scope" value="Eukaryota"/>
</dbReference>
<dbReference type="HOGENOM" id="CLU_1180844_0_0_1"/>
<dbReference type="Proteomes" id="UP000001881">
    <property type="component" value="Unassembled WGS sequence"/>
</dbReference>
<evidence type="ECO:0000313" key="2">
    <source>
        <dbReference type="EMBL" id="CCC06373.1"/>
    </source>
</evidence>
<proteinExistence type="predicted"/>
<sequence length="235" mass="26258">MTSSSPPDDKIDDEMILDCITVKPKPSHSYTDMTSSLPTQTWLLAAQSAPREGSGRDRFPPIFLTATLPPRQPSTNPLLAAQEEEVGGTDGRISEPEASNKSVEAETPPSKPTNEKTDRPRPSKEGIANKRIQRSENRRGKSRRTSDKTWADLSTVDNKKGLLDTFENQRLATPGRRKQLSECNWVRYRLSALNVLMLGDWAIGPVPRLVLTDPEGRHYELEDARFPTQRGLPDI</sequence>
<gene>
    <name evidence="2" type="ORF">SMAC_00587</name>
</gene>
<evidence type="ECO:0000313" key="3">
    <source>
        <dbReference type="Proteomes" id="UP000001881"/>
    </source>
</evidence>
<reference evidence="2 3" key="1">
    <citation type="journal article" date="2010" name="PLoS Genet.">
        <title>De novo assembly of a 40 Mb eukaryotic genome from short sequence reads: Sordaria macrospora, a model organism for fungal morphogenesis.</title>
        <authorList>
            <person name="Nowrousian M."/>
            <person name="Stajich J."/>
            <person name="Chu M."/>
            <person name="Engh I."/>
            <person name="Espagne E."/>
            <person name="Halliday K."/>
            <person name="Kamerewerd J."/>
            <person name="Kempken F."/>
            <person name="Knab B."/>
            <person name="Kuo H.C."/>
            <person name="Osiewacz H.D."/>
            <person name="Poeggeler S."/>
            <person name="Read N."/>
            <person name="Seiler S."/>
            <person name="Smith K."/>
            <person name="Zickler D."/>
            <person name="Kueck U."/>
            <person name="Freitag M."/>
        </authorList>
    </citation>
    <scope>NUCLEOTIDE SEQUENCE [LARGE SCALE GENOMIC DNA]</scope>
    <source>
        <strain evidence="3">ATCC MYA-333 / DSM 997 / K(L3346) / K-hell</strain>
        <tissue evidence="2">Mycelium</tissue>
    </source>
</reference>
<organism evidence="2 3">
    <name type="scientific">Sordaria macrospora (strain ATCC MYA-333 / DSM 997 / K(L3346) / K-hell)</name>
    <dbReference type="NCBI Taxonomy" id="771870"/>
    <lineage>
        <taxon>Eukaryota</taxon>
        <taxon>Fungi</taxon>
        <taxon>Dikarya</taxon>
        <taxon>Ascomycota</taxon>
        <taxon>Pezizomycotina</taxon>
        <taxon>Sordariomycetes</taxon>
        <taxon>Sordariomycetidae</taxon>
        <taxon>Sordariales</taxon>
        <taxon>Sordariaceae</taxon>
        <taxon>Sordaria</taxon>
    </lineage>
</organism>